<feature type="non-terminal residue" evidence="1">
    <location>
        <position position="93"/>
    </location>
</feature>
<evidence type="ECO:0000313" key="1">
    <source>
        <dbReference type="EMBL" id="KAH1122501.1"/>
    </source>
</evidence>
<dbReference type="OrthoDB" id="998565at2759"/>
<dbReference type="PANTHER" id="PTHR48435:SF1">
    <property type="entry name" value="POLYPROTEIN"/>
    <property type="match status" value="1"/>
</dbReference>
<organism evidence="1 2">
    <name type="scientific">Gossypium stocksii</name>
    <dbReference type="NCBI Taxonomy" id="47602"/>
    <lineage>
        <taxon>Eukaryota</taxon>
        <taxon>Viridiplantae</taxon>
        <taxon>Streptophyta</taxon>
        <taxon>Embryophyta</taxon>
        <taxon>Tracheophyta</taxon>
        <taxon>Spermatophyta</taxon>
        <taxon>Magnoliopsida</taxon>
        <taxon>eudicotyledons</taxon>
        <taxon>Gunneridae</taxon>
        <taxon>Pentapetalae</taxon>
        <taxon>rosids</taxon>
        <taxon>malvids</taxon>
        <taxon>Malvales</taxon>
        <taxon>Malvaceae</taxon>
        <taxon>Malvoideae</taxon>
        <taxon>Gossypium</taxon>
    </lineage>
</organism>
<accession>A0A9D3WE88</accession>
<reference evidence="1 2" key="1">
    <citation type="journal article" date="2021" name="Plant Biotechnol. J.">
        <title>Multi-omics assisted identification of the key and species-specific regulatory components of drought-tolerant mechanisms in Gossypium stocksii.</title>
        <authorList>
            <person name="Yu D."/>
            <person name="Ke L."/>
            <person name="Zhang D."/>
            <person name="Wu Y."/>
            <person name="Sun Y."/>
            <person name="Mei J."/>
            <person name="Sun J."/>
            <person name="Sun Y."/>
        </authorList>
    </citation>
    <scope>NUCLEOTIDE SEQUENCE [LARGE SCALE GENOMIC DNA]</scope>
    <source>
        <strain evidence="2">cv. E1</strain>
        <tissue evidence="1">Leaf</tissue>
    </source>
</reference>
<dbReference type="Proteomes" id="UP000828251">
    <property type="component" value="Unassembled WGS sequence"/>
</dbReference>
<dbReference type="EMBL" id="JAIQCV010000002">
    <property type="protein sequence ID" value="KAH1122501.1"/>
    <property type="molecule type" value="Genomic_DNA"/>
</dbReference>
<protein>
    <submittedName>
        <fullName evidence="1">Uncharacterized protein</fullName>
    </submittedName>
</protein>
<sequence>DLNCSCELCADDKFIAWIDGMDHSALKSRKKKNRKKSTRSEFYRRWMEGDPNIRPLGEDNASYDKEFPPLEEYTEKNYTHAPKIPLKIQTDIS</sequence>
<evidence type="ECO:0000313" key="2">
    <source>
        <dbReference type="Proteomes" id="UP000828251"/>
    </source>
</evidence>
<dbReference type="InterPro" id="IPR053098">
    <property type="entry name" value="Petuviruses_polyprotein"/>
</dbReference>
<comment type="caution">
    <text evidence="1">The sequence shown here is derived from an EMBL/GenBank/DDBJ whole genome shotgun (WGS) entry which is preliminary data.</text>
</comment>
<proteinExistence type="predicted"/>
<dbReference type="PANTHER" id="PTHR48435">
    <property type="entry name" value="POLYPROTEIN"/>
    <property type="match status" value="1"/>
</dbReference>
<name>A0A9D3WE88_9ROSI</name>
<gene>
    <name evidence="1" type="ORF">J1N35_005661</name>
</gene>
<feature type="non-terminal residue" evidence="1">
    <location>
        <position position="1"/>
    </location>
</feature>
<keyword evidence="2" id="KW-1185">Reference proteome</keyword>
<dbReference type="AlphaFoldDB" id="A0A9D3WE88"/>